<sequence>MAIKRKHPGNVAKPVVKRQVVTKLGSRAVQLKAERDRAFRLERANDVRSGKWLDMQSDPVSIVATVLVKTEQAQERRAKRKAKKQDQIQTFERADSRVLVHKAEFEFDVDTSPAHDEGVDSIEPGTDEDIEKPVAGAAYIELLKSLPTEEISKDTMTQLAKLGSRGSPYVGRTVSTSAGHKPGNSKASKRRTNGYTAQDVLLPAAASRSNQVPKSMDRMTVGDLIYILVNHLVWKDLEVDEFLSYSSDFLFLFIHALNRHSEKQGNVTIQIIDRRESVDKNDKPVPFWSALDLAKQLDIYNPDYVWDRYIEGDLHPRKFTHEYLSWGSLRHKNSTLLQANLADLIADGLYKLFPDFETPRGCGRVGLYQGQVRCRVIGYPSREGARNATSPYLASLYSYTDCDKEDPMTVELLMLVRKLALRFGTNSNVGGYRLAGVGQPHLFVFLNLLTFHKRPARDPVFLSWITTHYSIYDIEELYMHPCGTFYEGITNVAENLPGVMQYLDLLRDCINVFDLKILPDNVLERVCDGRDFRDEDDRLNQSTELFWSIEEDQQKRERKKAKKSNNAERELDMVVIDVDAERVEDVINVQAEQGKDAIDDDSDDDSGVLSGWD</sequence>
<feature type="region of interest" description="Disordered" evidence="1">
    <location>
        <begin position="591"/>
        <end position="613"/>
    </location>
</feature>
<dbReference type="OrthoDB" id="4152607at2759"/>
<feature type="region of interest" description="Disordered" evidence="1">
    <location>
        <begin position="162"/>
        <end position="193"/>
    </location>
</feature>
<organism evidence="2 3">
    <name type="scientific">Cryoendolithus antarcticus</name>
    <dbReference type="NCBI Taxonomy" id="1507870"/>
    <lineage>
        <taxon>Eukaryota</taxon>
        <taxon>Fungi</taxon>
        <taxon>Dikarya</taxon>
        <taxon>Ascomycota</taxon>
        <taxon>Pezizomycotina</taxon>
        <taxon>Dothideomycetes</taxon>
        <taxon>Dothideomycetidae</taxon>
        <taxon>Cladosporiales</taxon>
        <taxon>Cladosporiaceae</taxon>
        <taxon>Cryoendolithus</taxon>
    </lineage>
</organism>
<name>A0A1V8T798_9PEZI</name>
<reference evidence="3" key="1">
    <citation type="submission" date="2017-03" db="EMBL/GenBank/DDBJ databases">
        <title>Genomes of endolithic fungi from Antarctica.</title>
        <authorList>
            <person name="Coleine C."/>
            <person name="Masonjones S."/>
            <person name="Stajich J.E."/>
        </authorList>
    </citation>
    <scope>NUCLEOTIDE SEQUENCE [LARGE SCALE GENOMIC DNA]</scope>
    <source>
        <strain evidence="3">CCFEE 5527</strain>
    </source>
</reference>
<dbReference type="EMBL" id="NAJO01000015">
    <property type="protein sequence ID" value="OQO07062.1"/>
    <property type="molecule type" value="Genomic_DNA"/>
</dbReference>
<dbReference type="AlphaFoldDB" id="A0A1V8T798"/>
<keyword evidence="3" id="KW-1185">Reference proteome</keyword>
<evidence type="ECO:0000313" key="3">
    <source>
        <dbReference type="Proteomes" id="UP000192596"/>
    </source>
</evidence>
<dbReference type="Proteomes" id="UP000192596">
    <property type="component" value="Unassembled WGS sequence"/>
</dbReference>
<dbReference type="InParanoid" id="A0A1V8T798"/>
<evidence type="ECO:0000313" key="2">
    <source>
        <dbReference type="EMBL" id="OQO07062.1"/>
    </source>
</evidence>
<evidence type="ECO:0000256" key="1">
    <source>
        <dbReference type="SAM" id="MobiDB-lite"/>
    </source>
</evidence>
<comment type="caution">
    <text evidence="2">The sequence shown here is derived from an EMBL/GenBank/DDBJ whole genome shotgun (WGS) entry which is preliminary data.</text>
</comment>
<accession>A0A1V8T798</accession>
<protein>
    <submittedName>
        <fullName evidence="2">Uncharacterized protein</fullName>
    </submittedName>
</protein>
<proteinExistence type="predicted"/>
<gene>
    <name evidence="2" type="ORF">B0A48_07628</name>
</gene>